<feature type="domain" description="Phosphoribosylformylglycinamidine synthase linker" evidence="5">
    <location>
        <begin position="96"/>
        <end position="143"/>
    </location>
</feature>
<keyword evidence="2" id="KW-0547">Nucleotide-binding</keyword>
<dbReference type="Proteomes" id="UP001152622">
    <property type="component" value="Chromosome 2"/>
</dbReference>
<dbReference type="OrthoDB" id="6666987at2759"/>
<keyword evidence="8" id="KW-1185">Reference proteome</keyword>
<dbReference type="Pfam" id="PF18072">
    <property type="entry name" value="FGAR-AT_linker"/>
    <property type="match status" value="1"/>
</dbReference>
<dbReference type="InterPro" id="IPR040707">
    <property type="entry name" value="FGAR-AT_N"/>
</dbReference>
<evidence type="ECO:0000256" key="1">
    <source>
        <dbReference type="ARBA" id="ARBA00022598"/>
    </source>
</evidence>
<dbReference type="GO" id="GO:0005737">
    <property type="term" value="C:cytoplasm"/>
    <property type="evidence" value="ECO:0007669"/>
    <property type="project" value="TreeGrafter"/>
</dbReference>
<evidence type="ECO:0000259" key="6">
    <source>
        <dbReference type="Pfam" id="PF18076"/>
    </source>
</evidence>
<keyword evidence="4" id="KW-0067">ATP-binding</keyword>
<proteinExistence type="predicted"/>
<dbReference type="GO" id="GO:0004642">
    <property type="term" value="F:phosphoribosylformylglycinamidine synthase activity"/>
    <property type="evidence" value="ECO:0007669"/>
    <property type="project" value="TreeGrafter"/>
</dbReference>
<gene>
    <name evidence="7" type="ORF">SKAU_G00069000</name>
</gene>
<dbReference type="Pfam" id="PF18076">
    <property type="entry name" value="FGAR-AT_N"/>
    <property type="match status" value="1"/>
</dbReference>
<dbReference type="FunFam" id="1.10.8.750:FF:000001">
    <property type="entry name" value="Putative phosphoribosylformylglycinamidine synthase"/>
    <property type="match status" value="1"/>
</dbReference>
<dbReference type="InterPro" id="IPR036921">
    <property type="entry name" value="PurM-like_N_sf"/>
</dbReference>
<evidence type="ECO:0000256" key="3">
    <source>
        <dbReference type="ARBA" id="ARBA00022755"/>
    </source>
</evidence>
<dbReference type="SUPFAM" id="SSF109736">
    <property type="entry name" value="FGAM synthase PurL, linker domain"/>
    <property type="match status" value="1"/>
</dbReference>
<organism evidence="7 8">
    <name type="scientific">Synaphobranchus kaupii</name>
    <name type="common">Kaup's arrowtooth eel</name>
    <dbReference type="NCBI Taxonomy" id="118154"/>
    <lineage>
        <taxon>Eukaryota</taxon>
        <taxon>Metazoa</taxon>
        <taxon>Chordata</taxon>
        <taxon>Craniata</taxon>
        <taxon>Vertebrata</taxon>
        <taxon>Euteleostomi</taxon>
        <taxon>Actinopterygii</taxon>
        <taxon>Neopterygii</taxon>
        <taxon>Teleostei</taxon>
        <taxon>Anguilliformes</taxon>
        <taxon>Synaphobranchidae</taxon>
        <taxon>Synaphobranchus</taxon>
    </lineage>
</organism>
<comment type="caution">
    <text evidence="7">The sequence shown here is derived from an EMBL/GenBank/DDBJ whole genome shotgun (WGS) entry which is preliminary data.</text>
</comment>
<evidence type="ECO:0000256" key="4">
    <source>
        <dbReference type="ARBA" id="ARBA00022840"/>
    </source>
</evidence>
<evidence type="ECO:0000313" key="8">
    <source>
        <dbReference type="Proteomes" id="UP001152622"/>
    </source>
</evidence>
<dbReference type="InterPro" id="IPR036604">
    <property type="entry name" value="PurS-like_sf"/>
</dbReference>
<dbReference type="Gene3D" id="1.10.8.750">
    <property type="entry name" value="Phosphoribosylformylglycinamidine synthase, linker domain"/>
    <property type="match status" value="1"/>
</dbReference>
<accession>A0A9Q1JBI9</accession>
<name>A0A9Q1JBI9_SYNKA</name>
<dbReference type="SUPFAM" id="SSF55326">
    <property type="entry name" value="PurM N-terminal domain-like"/>
    <property type="match status" value="1"/>
</dbReference>
<protein>
    <recommendedName>
        <fullName evidence="9">Phosphoribosylformylglycinamidine synthase</fullName>
    </recommendedName>
</protein>
<dbReference type="Gene3D" id="3.30.1330.10">
    <property type="entry name" value="PurM-like, N-terminal domain"/>
    <property type="match status" value="1"/>
</dbReference>
<dbReference type="EMBL" id="JAINUF010000002">
    <property type="protein sequence ID" value="KAJ8376320.1"/>
    <property type="molecule type" value="Genomic_DNA"/>
</dbReference>
<evidence type="ECO:0000313" key="7">
    <source>
        <dbReference type="EMBL" id="KAJ8376320.1"/>
    </source>
</evidence>
<evidence type="ECO:0000256" key="2">
    <source>
        <dbReference type="ARBA" id="ARBA00022741"/>
    </source>
</evidence>
<dbReference type="InterPro" id="IPR041609">
    <property type="entry name" value="PurL_linker"/>
</dbReference>
<keyword evidence="1" id="KW-0436">Ligase</keyword>
<evidence type="ECO:0008006" key="9">
    <source>
        <dbReference type="Google" id="ProtNLM"/>
    </source>
</evidence>
<dbReference type="PANTHER" id="PTHR10099">
    <property type="entry name" value="PHOSPHORIBOSYLFORMYLGLYCINAMIDINE SYNTHASE"/>
    <property type="match status" value="1"/>
</dbReference>
<feature type="domain" description="Phosphoribosylformylglycinamidine synthase N-terminal" evidence="6">
    <location>
        <begin position="10"/>
        <end position="57"/>
    </location>
</feature>
<dbReference type="AlphaFoldDB" id="A0A9Q1JBI9"/>
<evidence type="ECO:0000259" key="5">
    <source>
        <dbReference type="Pfam" id="PF18072"/>
    </source>
</evidence>
<keyword evidence="3" id="KW-0658">Purine biosynthesis</keyword>
<reference evidence="7" key="1">
    <citation type="journal article" date="2023" name="Science">
        <title>Genome structures resolve the early diversification of teleost fishes.</title>
        <authorList>
            <person name="Parey E."/>
            <person name="Louis A."/>
            <person name="Montfort J."/>
            <person name="Bouchez O."/>
            <person name="Roques C."/>
            <person name="Iampietro C."/>
            <person name="Lluch J."/>
            <person name="Castinel A."/>
            <person name="Donnadieu C."/>
            <person name="Desvignes T."/>
            <person name="Floi Bucao C."/>
            <person name="Jouanno E."/>
            <person name="Wen M."/>
            <person name="Mejri S."/>
            <person name="Dirks R."/>
            <person name="Jansen H."/>
            <person name="Henkel C."/>
            <person name="Chen W.J."/>
            <person name="Zahm M."/>
            <person name="Cabau C."/>
            <person name="Klopp C."/>
            <person name="Thompson A.W."/>
            <person name="Robinson-Rechavi M."/>
            <person name="Braasch I."/>
            <person name="Lecointre G."/>
            <person name="Bobe J."/>
            <person name="Postlethwait J.H."/>
            <person name="Berthelot C."/>
            <person name="Roest Crollius H."/>
            <person name="Guiguen Y."/>
        </authorList>
    </citation>
    <scope>NUCLEOTIDE SEQUENCE</scope>
    <source>
        <strain evidence="7">WJC10195</strain>
    </source>
</reference>
<dbReference type="SUPFAM" id="SSF82697">
    <property type="entry name" value="PurS-like"/>
    <property type="match status" value="1"/>
</dbReference>
<dbReference type="GO" id="GO:0005524">
    <property type="term" value="F:ATP binding"/>
    <property type="evidence" value="ECO:0007669"/>
    <property type="project" value="UniProtKB-KW"/>
</dbReference>
<dbReference type="GO" id="GO:0006164">
    <property type="term" value="P:purine nucleotide biosynthetic process"/>
    <property type="evidence" value="ECO:0007669"/>
    <property type="project" value="UniProtKB-KW"/>
</dbReference>
<dbReference type="PANTHER" id="PTHR10099:SF1">
    <property type="entry name" value="PHOSPHORIBOSYLFORMYLGLYCINAMIDINE SYNTHASE"/>
    <property type="match status" value="1"/>
</dbReference>
<sequence>MRSPFLKAGPGDRMVEIGPRLNFSTAWSTNAVSICQSVGLSQVIRVELSRRLLIKPKDGHDRVYIPSSNFLFCLWRRSPRRCLRWIFWGRAALPWEKANDELGLAFDSWDLDYYSALFQRVKRNPTSVECFDLAQSNSEHSRHWFFRGHMTIDGQEQEETLFSLIMGTQHHSNQNNVIKFCDNSSGIMETHNFPTGVAPFSGGHHRYGWSNSGMLQSAGRGGHVIAGTAGYCFGNLHIPGYALPWEEEGCEYPPSFAAPLQVSIEASDGASDYGNKFGEPVLAGFARSFGMRLANGERREWIKPIMFSGGLGSIEDQHVKKEDPEPGMEVVKIGGPVYRIGVGGGCGFIHTGSG</sequence>